<dbReference type="SMART" id="SM00910">
    <property type="entry name" value="HIRAN"/>
    <property type="match status" value="1"/>
</dbReference>
<dbReference type="Gene3D" id="3.40.50.300">
    <property type="entry name" value="P-loop containing nucleotide triphosphate hydrolases"/>
    <property type="match status" value="2"/>
</dbReference>
<dbReference type="SUPFAM" id="SSF64182">
    <property type="entry name" value="DHH phosphoesterases"/>
    <property type="match status" value="1"/>
</dbReference>
<dbReference type="Gene3D" id="3.30.70.2330">
    <property type="match status" value="1"/>
</dbReference>
<dbReference type="Gene3D" id="3.10.310.30">
    <property type="match status" value="1"/>
</dbReference>
<dbReference type="PANTHER" id="PTHR30255:SF2">
    <property type="entry name" value="SINGLE-STRANDED-DNA-SPECIFIC EXONUCLEASE RECJ"/>
    <property type="match status" value="1"/>
</dbReference>
<dbReference type="PANTHER" id="PTHR30255">
    <property type="entry name" value="SINGLE-STRANDED-DNA-SPECIFIC EXONUCLEASE RECJ"/>
    <property type="match status" value="1"/>
</dbReference>
<dbReference type="InterPro" id="IPR001667">
    <property type="entry name" value="DDH_dom"/>
</dbReference>
<reference evidence="10 11" key="1">
    <citation type="journal article" date="2019" name="Nat. Microbiol.">
        <title>Mediterranean grassland soil C-N compound turnover is dependent on rainfall and depth, and is mediated by genomically divergent microorganisms.</title>
        <authorList>
            <person name="Diamond S."/>
            <person name="Andeer P.F."/>
            <person name="Li Z."/>
            <person name="Crits-Christoph A."/>
            <person name="Burstein D."/>
            <person name="Anantharaman K."/>
            <person name="Lane K.R."/>
            <person name="Thomas B.C."/>
            <person name="Pan C."/>
            <person name="Northen T.R."/>
            <person name="Banfield J.F."/>
        </authorList>
    </citation>
    <scope>NUCLEOTIDE SEQUENCE [LARGE SCALE GENOMIC DNA]</scope>
    <source>
        <strain evidence="10">NP_3</strain>
    </source>
</reference>
<dbReference type="GO" id="GO:0016818">
    <property type="term" value="F:hydrolase activity, acting on acid anhydrides, in phosphorus-containing anhydrides"/>
    <property type="evidence" value="ECO:0007669"/>
    <property type="project" value="InterPro"/>
</dbReference>
<dbReference type="InterPro" id="IPR038763">
    <property type="entry name" value="DHH_sf"/>
</dbReference>
<evidence type="ECO:0000256" key="1">
    <source>
        <dbReference type="ARBA" id="ARBA00005915"/>
    </source>
</evidence>
<feature type="coiled-coil region" evidence="7">
    <location>
        <begin position="303"/>
        <end position="330"/>
    </location>
</feature>
<dbReference type="InterPro" id="IPR004610">
    <property type="entry name" value="RecJ"/>
</dbReference>
<evidence type="ECO:0000256" key="4">
    <source>
        <dbReference type="ARBA" id="ARBA00022723"/>
    </source>
</evidence>
<evidence type="ECO:0000256" key="2">
    <source>
        <dbReference type="ARBA" id="ARBA00019841"/>
    </source>
</evidence>
<comment type="caution">
    <text evidence="10">The sequence shown here is derived from an EMBL/GenBank/DDBJ whole genome shotgun (WGS) entry which is preliminary data.</text>
</comment>
<dbReference type="Pfam" id="PF02272">
    <property type="entry name" value="DHHA1"/>
    <property type="match status" value="1"/>
</dbReference>
<evidence type="ECO:0000256" key="3">
    <source>
        <dbReference type="ARBA" id="ARBA00022722"/>
    </source>
</evidence>
<proteinExistence type="inferred from homology"/>
<dbReference type="Pfam" id="PF00271">
    <property type="entry name" value="Helicase_C"/>
    <property type="match status" value="1"/>
</dbReference>
<comment type="similarity">
    <text evidence="1">Belongs to the RecJ family.</text>
</comment>
<dbReference type="Pfam" id="PF01368">
    <property type="entry name" value="DHH"/>
    <property type="match status" value="1"/>
</dbReference>
<evidence type="ECO:0000256" key="5">
    <source>
        <dbReference type="ARBA" id="ARBA00022801"/>
    </source>
</evidence>
<keyword evidence="7" id="KW-0175">Coiled coil</keyword>
<dbReference type="GO" id="GO:0006310">
    <property type="term" value="P:DNA recombination"/>
    <property type="evidence" value="ECO:0007669"/>
    <property type="project" value="InterPro"/>
</dbReference>
<keyword evidence="3" id="KW-0540">Nuclease</keyword>
<keyword evidence="6 10" id="KW-0269">Exonuclease</keyword>
<dbReference type="InterPro" id="IPR027417">
    <property type="entry name" value="P-loop_NTPase"/>
</dbReference>
<name>A0A537K3M3_9BACT</name>
<organism evidence="10 11">
    <name type="scientific">Candidatus Segetimicrobium genomatis</name>
    <dbReference type="NCBI Taxonomy" id="2569760"/>
    <lineage>
        <taxon>Bacteria</taxon>
        <taxon>Bacillati</taxon>
        <taxon>Candidatus Sysuimicrobiota</taxon>
        <taxon>Candidatus Sysuimicrobiia</taxon>
        <taxon>Candidatus Sysuimicrobiales</taxon>
        <taxon>Candidatus Segetimicrobiaceae</taxon>
        <taxon>Candidatus Segetimicrobium</taxon>
    </lineage>
</organism>
<dbReference type="NCBIfam" id="TIGR00644">
    <property type="entry name" value="recJ"/>
    <property type="match status" value="1"/>
</dbReference>
<dbReference type="InterPro" id="IPR003156">
    <property type="entry name" value="DHHA1_dom"/>
</dbReference>
<evidence type="ECO:0000256" key="7">
    <source>
        <dbReference type="SAM" id="Coils"/>
    </source>
</evidence>
<evidence type="ECO:0000313" key="10">
    <source>
        <dbReference type="EMBL" id="TMI90381.1"/>
    </source>
</evidence>
<evidence type="ECO:0000313" key="11">
    <source>
        <dbReference type="Proteomes" id="UP000318509"/>
    </source>
</evidence>
<feature type="region of interest" description="Disordered" evidence="8">
    <location>
        <begin position="699"/>
        <end position="726"/>
    </location>
</feature>
<dbReference type="GO" id="GO:0008270">
    <property type="term" value="F:zinc ion binding"/>
    <property type="evidence" value="ECO:0007669"/>
    <property type="project" value="InterPro"/>
</dbReference>
<accession>A0A537K3M3</accession>
<feature type="domain" description="Helicase C-terminal" evidence="9">
    <location>
        <begin position="924"/>
        <end position="1073"/>
    </location>
</feature>
<dbReference type="Proteomes" id="UP000318509">
    <property type="component" value="Unassembled WGS sequence"/>
</dbReference>
<gene>
    <name evidence="10" type="primary">recJ</name>
    <name evidence="10" type="ORF">E6H00_07065</name>
</gene>
<dbReference type="EMBL" id="VBAK01000113">
    <property type="protein sequence ID" value="TMI90381.1"/>
    <property type="molecule type" value="Genomic_DNA"/>
</dbReference>
<dbReference type="Pfam" id="PF17768">
    <property type="entry name" value="RecJ_OB"/>
    <property type="match status" value="1"/>
</dbReference>
<evidence type="ECO:0000256" key="6">
    <source>
        <dbReference type="ARBA" id="ARBA00022839"/>
    </source>
</evidence>
<dbReference type="InterPro" id="IPR041122">
    <property type="entry name" value="RecJ_OB"/>
</dbReference>
<evidence type="ECO:0000256" key="8">
    <source>
        <dbReference type="SAM" id="MobiDB-lite"/>
    </source>
</evidence>
<dbReference type="InterPro" id="IPR001650">
    <property type="entry name" value="Helicase_C-like"/>
</dbReference>
<sequence length="1177" mass="124351">MVRRMPAPGWTVEPEDPNAAQFALALGVHPLTAALLRRRGVASADAAHRFLHPTLDELSDPGGLPGMVDAVACVAQALAAGRRIAIHGDYDVDGISATAILLRGLRALGADPLWYLPHRFHDGYGLGIRAVETLAARGAELLITADCGITAGAAVARARALGCAVVVLDHHHPSDDRPAAVVVEPSRHPGAPAPLCAAGLAFAFVVALRRRVGARPAIQEGLASLAALGTIADVVPLLDDNRRLAAAGLAEMQAAPLAGIRALAAVSAIQAPIDARTVGWQLGPRLNAPGRLGDPTPSLELLITDEDQAARALAERLDAANRERQAVLERVLGEALVQAEEDAQAPALVVAGEGWHPGVVGLVAGRLVEQYRRPVVAIGIEGATGRGSARSVEAFDLVGALGACGQHLLAFGGHAMAAGLSIARDAVPEFRRAFQELAQEGAAQRAAAPRLRVDAEVGLEALTPRLIQEFERLGPFGASNPEPVLAARGVRAVNRRVVGDGRHLRMDVTDGTTVVEAIGFTLAPAGELLLFTEAPLDLVFVPERDRLDRERIRLRVQALEVPGMDPESVLADTGALLDRLFRRAAEYLDETPSREVEDAPALYTKVVGVTFNGRQEAVASLHPGDRLRLVREPANAHDPHAVRVVGPDGRDLGYLRAQLAGRLSPSIDVGARYHATVMAVTGGGDRALGVNVFLERDDAGGPPAADGVPARAGGDARPPSLRAAWDRPPLEVNDGRPWPAATAAAFRAIAGGTSVVLALPPGCGWAGALAGAAALKVRDGSCVLLVAPLRRQVYHRADQLQSRLARLGVRVLPAHGLQGLRERERVVTALRSGEVDVLVASAEVAAEDWVMTHADRISAVLVEAGSGPCRIPQLEDRPVCVLAAPAAADALARLCPGAEVVCDAPLRTGLRVVDRRSTPDKGATLEEVIGRDEKVVVYAAGREECVQLAQHLRAQHDGLTRRVGYLHGGLPARVRHIVAQAFREGRLDVLVATAALDEEALPSDVRDVLVASLPSDRARFVEAFGGAGFGARPVTVTLLFGADEMAARRRALGGRAPDREVLAAVYRELRRWRGDAAWAWPDDATWAHLSRALPDLPRSAVDGAVAIFEEAGLATREIVLGRSEVQLLPALRRDLGASLRYREGRRERDAFEEFARWALRAGGFELLQAAAGQGGGA</sequence>
<feature type="compositionally biased region" description="Low complexity" evidence="8">
    <location>
        <begin position="700"/>
        <end position="719"/>
    </location>
</feature>
<evidence type="ECO:0000259" key="9">
    <source>
        <dbReference type="PROSITE" id="PS51194"/>
    </source>
</evidence>
<keyword evidence="5" id="KW-0378">Hydrolase</keyword>
<dbReference type="Pfam" id="PF08797">
    <property type="entry name" value="HIRAN"/>
    <property type="match status" value="1"/>
</dbReference>
<dbReference type="GO" id="GO:0008409">
    <property type="term" value="F:5'-3' exonuclease activity"/>
    <property type="evidence" value="ECO:0007669"/>
    <property type="project" value="InterPro"/>
</dbReference>
<dbReference type="PROSITE" id="PS51194">
    <property type="entry name" value="HELICASE_CTER"/>
    <property type="match status" value="1"/>
</dbReference>
<dbReference type="GO" id="GO:0006281">
    <property type="term" value="P:DNA repair"/>
    <property type="evidence" value="ECO:0007669"/>
    <property type="project" value="InterPro"/>
</dbReference>
<keyword evidence="4" id="KW-0479">Metal-binding</keyword>
<dbReference type="InterPro" id="IPR014905">
    <property type="entry name" value="HIRAN"/>
</dbReference>
<dbReference type="GO" id="GO:0003676">
    <property type="term" value="F:nucleic acid binding"/>
    <property type="evidence" value="ECO:0007669"/>
    <property type="project" value="InterPro"/>
</dbReference>
<dbReference type="SUPFAM" id="SSF52540">
    <property type="entry name" value="P-loop containing nucleoside triphosphate hydrolases"/>
    <property type="match status" value="2"/>
</dbReference>
<protein>
    <recommendedName>
        <fullName evidence="2">Single-stranded-DNA-specific exonuclease RecJ</fullName>
    </recommendedName>
</protein>
<dbReference type="InterPro" id="IPR051673">
    <property type="entry name" value="SSDNA_exonuclease_RecJ"/>
</dbReference>
<dbReference type="Gene3D" id="3.90.1640.30">
    <property type="match status" value="1"/>
</dbReference>
<dbReference type="AlphaFoldDB" id="A0A537K3M3"/>